<feature type="compositionally biased region" description="Basic residues" evidence="1">
    <location>
        <begin position="40"/>
        <end position="50"/>
    </location>
</feature>
<evidence type="ECO:0000256" key="1">
    <source>
        <dbReference type="SAM" id="MobiDB-lite"/>
    </source>
</evidence>
<sequence length="252" mass="28310">MPSSADKENPPRAHRKRTLTSNLQHTREAQRAAQLDLTARKHRKARRQVLRARQAEDALIVERPNDSDEVRQLRASLARARGERDAAEAATGAQEPTRTLPAIPRPERMSDLTIGGLRRRLGMDGSSADRKWNDLRRQVRRFMDAGLLQLDKNWKGQDSRQLLKIYDAQKTYESCKEKEGTYRFRTRRNRRERASSDDDDDSGSQGSRGPLAPPSTSPSPEPSGSGSGSPQQTEEGHVNDRLPSLTPAPESE</sequence>
<protein>
    <submittedName>
        <fullName evidence="2">Uncharacterized protein</fullName>
    </submittedName>
</protein>
<organism evidence="2 3">
    <name type="scientific">Favolaschia claudopus</name>
    <dbReference type="NCBI Taxonomy" id="2862362"/>
    <lineage>
        <taxon>Eukaryota</taxon>
        <taxon>Fungi</taxon>
        <taxon>Dikarya</taxon>
        <taxon>Basidiomycota</taxon>
        <taxon>Agaricomycotina</taxon>
        <taxon>Agaricomycetes</taxon>
        <taxon>Agaricomycetidae</taxon>
        <taxon>Agaricales</taxon>
        <taxon>Marasmiineae</taxon>
        <taxon>Mycenaceae</taxon>
        <taxon>Favolaschia</taxon>
    </lineage>
</organism>
<keyword evidence="3" id="KW-1185">Reference proteome</keyword>
<accession>A0AAW0A3V1</accession>
<evidence type="ECO:0000313" key="2">
    <source>
        <dbReference type="EMBL" id="KAK7000787.1"/>
    </source>
</evidence>
<gene>
    <name evidence="2" type="ORF">R3P38DRAFT_2796618</name>
</gene>
<feature type="region of interest" description="Disordered" evidence="1">
    <location>
        <begin position="1"/>
        <end position="51"/>
    </location>
</feature>
<reference evidence="2 3" key="1">
    <citation type="journal article" date="2024" name="J Genomics">
        <title>Draft genome sequencing and assembly of Favolaschia claudopus CIRM-BRFM 2984 isolated from oak limbs.</title>
        <authorList>
            <person name="Navarro D."/>
            <person name="Drula E."/>
            <person name="Chaduli D."/>
            <person name="Cazenave R."/>
            <person name="Ahrendt S."/>
            <person name="Wang J."/>
            <person name="Lipzen A."/>
            <person name="Daum C."/>
            <person name="Barry K."/>
            <person name="Grigoriev I.V."/>
            <person name="Favel A."/>
            <person name="Rosso M.N."/>
            <person name="Martin F."/>
        </authorList>
    </citation>
    <scope>NUCLEOTIDE SEQUENCE [LARGE SCALE GENOMIC DNA]</scope>
    <source>
        <strain evidence="2 3">CIRM-BRFM 2984</strain>
    </source>
</reference>
<feature type="compositionally biased region" description="Basic and acidic residues" evidence="1">
    <location>
        <begin position="1"/>
        <end position="11"/>
    </location>
</feature>
<evidence type="ECO:0000313" key="3">
    <source>
        <dbReference type="Proteomes" id="UP001362999"/>
    </source>
</evidence>
<name>A0AAW0A3V1_9AGAR</name>
<comment type="caution">
    <text evidence="2">The sequence shown here is derived from an EMBL/GenBank/DDBJ whole genome shotgun (WGS) entry which is preliminary data.</text>
</comment>
<feature type="compositionally biased region" description="Pro residues" evidence="1">
    <location>
        <begin position="211"/>
        <end position="221"/>
    </location>
</feature>
<feature type="region of interest" description="Disordered" evidence="1">
    <location>
        <begin position="177"/>
        <end position="252"/>
    </location>
</feature>
<proteinExistence type="predicted"/>
<dbReference type="Proteomes" id="UP001362999">
    <property type="component" value="Unassembled WGS sequence"/>
</dbReference>
<dbReference type="EMBL" id="JAWWNJ010000086">
    <property type="protein sequence ID" value="KAK7000787.1"/>
    <property type="molecule type" value="Genomic_DNA"/>
</dbReference>
<dbReference type="AlphaFoldDB" id="A0AAW0A3V1"/>
<feature type="compositionally biased region" description="Low complexity" evidence="1">
    <location>
        <begin position="222"/>
        <end position="233"/>
    </location>
</feature>
<feature type="region of interest" description="Disordered" evidence="1">
    <location>
        <begin position="78"/>
        <end position="103"/>
    </location>
</feature>